<evidence type="ECO:0000256" key="1">
    <source>
        <dbReference type="SAM" id="Phobius"/>
    </source>
</evidence>
<name>A0A3M7RXY4_BRAPC</name>
<dbReference type="EMBL" id="REGN01002425">
    <property type="protein sequence ID" value="RNA28177.1"/>
    <property type="molecule type" value="Genomic_DNA"/>
</dbReference>
<dbReference type="AlphaFoldDB" id="A0A3M7RXY4"/>
<comment type="caution">
    <text evidence="2">The sequence shown here is derived from an EMBL/GenBank/DDBJ whole genome shotgun (WGS) entry which is preliminary data.</text>
</comment>
<proteinExistence type="predicted"/>
<sequence length="129" mass="15338">MRNFQKLHFINFDLYEQKNSIKIAALRFKFKNIADLILELLNVLPVFLFFILSHYVQRATIGDLSSRPPPQASLANTQELQNKLREKFLDNLNETIAFNRKKYFEKYLEIKVYINLIITLLTFFNGETF</sequence>
<feature type="transmembrane region" description="Helical" evidence="1">
    <location>
        <begin position="36"/>
        <end position="56"/>
    </location>
</feature>
<evidence type="ECO:0000313" key="3">
    <source>
        <dbReference type="Proteomes" id="UP000276133"/>
    </source>
</evidence>
<evidence type="ECO:0000313" key="2">
    <source>
        <dbReference type="EMBL" id="RNA28177.1"/>
    </source>
</evidence>
<reference evidence="2 3" key="1">
    <citation type="journal article" date="2018" name="Sci. Rep.">
        <title>Genomic signatures of local adaptation to the degree of environmental predictability in rotifers.</title>
        <authorList>
            <person name="Franch-Gras L."/>
            <person name="Hahn C."/>
            <person name="Garcia-Roger E.M."/>
            <person name="Carmona M.J."/>
            <person name="Serra M."/>
            <person name="Gomez A."/>
        </authorList>
    </citation>
    <scope>NUCLEOTIDE SEQUENCE [LARGE SCALE GENOMIC DNA]</scope>
    <source>
        <strain evidence="2">HYR1</strain>
    </source>
</reference>
<accession>A0A3M7RXY4</accession>
<keyword evidence="1" id="KW-0472">Membrane</keyword>
<organism evidence="2 3">
    <name type="scientific">Brachionus plicatilis</name>
    <name type="common">Marine rotifer</name>
    <name type="synonym">Brachionus muelleri</name>
    <dbReference type="NCBI Taxonomy" id="10195"/>
    <lineage>
        <taxon>Eukaryota</taxon>
        <taxon>Metazoa</taxon>
        <taxon>Spiralia</taxon>
        <taxon>Gnathifera</taxon>
        <taxon>Rotifera</taxon>
        <taxon>Eurotatoria</taxon>
        <taxon>Monogononta</taxon>
        <taxon>Pseudotrocha</taxon>
        <taxon>Ploima</taxon>
        <taxon>Brachionidae</taxon>
        <taxon>Brachionus</taxon>
    </lineage>
</organism>
<protein>
    <submittedName>
        <fullName evidence="2">Uncharacterized protein</fullName>
    </submittedName>
</protein>
<gene>
    <name evidence="2" type="ORF">BpHYR1_031072</name>
</gene>
<keyword evidence="3" id="KW-1185">Reference proteome</keyword>
<dbReference type="Proteomes" id="UP000276133">
    <property type="component" value="Unassembled WGS sequence"/>
</dbReference>
<keyword evidence="1" id="KW-1133">Transmembrane helix</keyword>
<keyword evidence="1" id="KW-0812">Transmembrane</keyword>